<evidence type="ECO:0000256" key="1">
    <source>
        <dbReference type="ARBA" id="ARBA00004141"/>
    </source>
</evidence>
<protein>
    <recommendedName>
        <fullName evidence="7">Rhodopsin domain-containing protein</fullName>
    </recommendedName>
</protein>
<feature type="transmembrane region" description="Helical" evidence="6">
    <location>
        <begin position="259"/>
        <end position="283"/>
    </location>
</feature>
<dbReference type="OrthoDB" id="5393606at2759"/>
<organism evidence="8 9">
    <name type="scientific">Alectoria fallacina</name>
    <dbReference type="NCBI Taxonomy" id="1903189"/>
    <lineage>
        <taxon>Eukaryota</taxon>
        <taxon>Fungi</taxon>
        <taxon>Dikarya</taxon>
        <taxon>Ascomycota</taxon>
        <taxon>Pezizomycotina</taxon>
        <taxon>Lecanoromycetes</taxon>
        <taxon>OSLEUM clade</taxon>
        <taxon>Lecanoromycetidae</taxon>
        <taxon>Lecanorales</taxon>
        <taxon>Lecanorineae</taxon>
        <taxon>Parmeliaceae</taxon>
        <taxon>Alectoria</taxon>
    </lineage>
</organism>
<feature type="transmembrane region" description="Helical" evidence="6">
    <location>
        <begin position="203"/>
        <end position="223"/>
    </location>
</feature>
<dbReference type="AlphaFoldDB" id="A0A8H3EVG2"/>
<keyword evidence="4 6" id="KW-0472">Membrane</keyword>
<feature type="transmembrane region" description="Helical" evidence="6">
    <location>
        <begin position="43"/>
        <end position="63"/>
    </location>
</feature>
<dbReference type="EMBL" id="CAJPDR010000072">
    <property type="protein sequence ID" value="CAF9914246.1"/>
    <property type="molecule type" value="Genomic_DNA"/>
</dbReference>
<evidence type="ECO:0000259" key="7">
    <source>
        <dbReference type="Pfam" id="PF20684"/>
    </source>
</evidence>
<dbReference type="GO" id="GO:0016020">
    <property type="term" value="C:membrane"/>
    <property type="evidence" value="ECO:0007669"/>
    <property type="project" value="UniProtKB-SubCell"/>
</dbReference>
<gene>
    <name evidence="8" type="ORF">ALECFALPRED_009506</name>
</gene>
<dbReference type="Proteomes" id="UP000664203">
    <property type="component" value="Unassembled WGS sequence"/>
</dbReference>
<feature type="domain" description="Rhodopsin" evidence="7">
    <location>
        <begin position="27"/>
        <end position="284"/>
    </location>
</feature>
<dbReference type="InterPro" id="IPR049326">
    <property type="entry name" value="Rhodopsin_dom_fungi"/>
</dbReference>
<reference evidence="8" key="1">
    <citation type="submission" date="2021-03" db="EMBL/GenBank/DDBJ databases">
        <authorList>
            <person name="Tagirdzhanova G."/>
        </authorList>
    </citation>
    <scope>NUCLEOTIDE SEQUENCE</scope>
</reference>
<evidence type="ECO:0000256" key="6">
    <source>
        <dbReference type="SAM" id="Phobius"/>
    </source>
</evidence>
<comment type="caution">
    <text evidence="8">The sequence shown here is derived from an EMBL/GenBank/DDBJ whole genome shotgun (WGS) entry which is preliminary data.</text>
</comment>
<evidence type="ECO:0000256" key="5">
    <source>
        <dbReference type="ARBA" id="ARBA00038359"/>
    </source>
</evidence>
<accession>A0A8H3EVG2</accession>
<evidence type="ECO:0000313" key="8">
    <source>
        <dbReference type="EMBL" id="CAF9914246.1"/>
    </source>
</evidence>
<dbReference type="PANTHER" id="PTHR33048:SF157">
    <property type="entry name" value="INTEGRAL MEMBRANE PROTEIN"/>
    <property type="match status" value="1"/>
</dbReference>
<evidence type="ECO:0000313" key="9">
    <source>
        <dbReference type="Proteomes" id="UP000664203"/>
    </source>
</evidence>
<name>A0A8H3EVG2_9LECA</name>
<keyword evidence="9" id="KW-1185">Reference proteome</keyword>
<evidence type="ECO:0000256" key="4">
    <source>
        <dbReference type="ARBA" id="ARBA00023136"/>
    </source>
</evidence>
<proteinExistence type="inferred from homology"/>
<sequence length="372" mass="40216">MLPAVTPRGEIAMGSVMPALGLAAVALRLCSKRRIRRFGVDDWLAIVSMILALGLGALLIIGAKLKSFGRASPASDAGFYEDDKVLVTAKKLEFIFDIVQIWALGTVKLSVIFFYRGIFRGNPFNIASWTMVGVVIAWTLGTFFAVAFQCAGHFALLWSSAASIASHCSEGSAIGLGFSTLDVITDGLILMMPLYWMPSANQLTPISSTIIASIIRLTVYVILYPSHNSVANQVGMCFYPGVLGMTDKLTAPTAFYSTILYWSMLEIGLSVIAACLPTLAPLFRDVPAEQINKLMRNFFTLPSRSSGTVASVSETRIVRETDAENYWGIESYAMGDTEGQHGEVAGQGRETNGRILITTGISRHSSIDGDEL</sequence>
<feature type="transmembrane region" description="Helical" evidence="6">
    <location>
        <begin position="127"/>
        <end position="154"/>
    </location>
</feature>
<feature type="transmembrane region" description="Helical" evidence="6">
    <location>
        <begin position="94"/>
        <end position="115"/>
    </location>
</feature>
<comment type="subcellular location">
    <subcellularLocation>
        <location evidence="1">Membrane</location>
        <topology evidence="1">Multi-pass membrane protein</topology>
    </subcellularLocation>
</comment>
<keyword evidence="2 6" id="KW-0812">Transmembrane</keyword>
<keyword evidence="3 6" id="KW-1133">Transmembrane helix</keyword>
<dbReference type="Pfam" id="PF20684">
    <property type="entry name" value="Fung_rhodopsin"/>
    <property type="match status" value="1"/>
</dbReference>
<dbReference type="PANTHER" id="PTHR33048">
    <property type="entry name" value="PTH11-LIKE INTEGRAL MEMBRANE PROTEIN (AFU_ORTHOLOGUE AFUA_5G11245)"/>
    <property type="match status" value="1"/>
</dbReference>
<dbReference type="InterPro" id="IPR052337">
    <property type="entry name" value="SAT4-like"/>
</dbReference>
<feature type="transmembrane region" description="Helical" evidence="6">
    <location>
        <begin position="12"/>
        <end position="31"/>
    </location>
</feature>
<evidence type="ECO:0000256" key="3">
    <source>
        <dbReference type="ARBA" id="ARBA00022989"/>
    </source>
</evidence>
<comment type="similarity">
    <text evidence="5">Belongs to the SAT4 family.</text>
</comment>
<evidence type="ECO:0000256" key="2">
    <source>
        <dbReference type="ARBA" id="ARBA00022692"/>
    </source>
</evidence>